<keyword evidence="3 9" id="KW-0158">Chromosome</keyword>
<keyword evidence="6 9" id="KW-0995">Kinetochore</keyword>
<reference evidence="10" key="1">
    <citation type="submission" date="2020-04" db="EMBL/GenBank/DDBJ databases">
        <authorList>
            <person name="Neveu A P."/>
        </authorList>
    </citation>
    <scope>NUCLEOTIDE SEQUENCE</scope>
    <source>
        <tissue evidence="10">Whole embryo</tissue>
    </source>
</reference>
<dbReference type="GO" id="GO:0007094">
    <property type="term" value="P:mitotic spindle assembly checkpoint signaling"/>
    <property type="evidence" value="ECO:0007669"/>
    <property type="project" value="UniProtKB-UniRule"/>
</dbReference>
<dbReference type="Gene3D" id="1.20.58.730">
    <property type="match status" value="1"/>
</dbReference>
<comment type="subunit">
    <text evidence="9">Component of the RZZ complex.</text>
</comment>
<evidence type="ECO:0000313" key="10">
    <source>
        <dbReference type="EMBL" id="CAB3268070.1"/>
    </source>
</evidence>
<accession>A0A6F9DYI7</accession>
<dbReference type="GO" id="GO:0051301">
    <property type="term" value="P:cell division"/>
    <property type="evidence" value="ECO:0007669"/>
    <property type="project" value="UniProtKB-UniRule"/>
</dbReference>
<evidence type="ECO:0000256" key="6">
    <source>
        <dbReference type="ARBA" id="ARBA00022838"/>
    </source>
</evidence>
<evidence type="ECO:0000256" key="1">
    <source>
        <dbReference type="ARBA" id="ARBA00004629"/>
    </source>
</evidence>
<keyword evidence="5 9" id="KW-0498">Mitosis</keyword>
<comment type="similarity">
    <text evidence="2 9">Belongs to the ZWILCH family.</text>
</comment>
<keyword evidence="7 9" id="KW-0131">Cell cycle</keyword>
<evidence type="ECO:0000256" key="7">
    <source>
        <dbReference type="ARBA" id="ARBA00023306"/>
    </source>
</evidence>
<dbReference type="GO" id="GO:1990423">
    <property type="term" value="C:RZZ complex"/>
    <property type="evidence" value="ECO:0007669"/>
    <property type="project" value="UniProtKB-UniRule"/>
</dbReference>
<evidence type="ECO:0000256" key="4">
    <source>
        <dbReference type="ARBA" id="ARBA00022618"/>
    </source>
</evidence>
<evidence type="ECO:0000256" key="3">
    <source>
        <dbReference type="ARBA" id="ARBA00022454"/>
    </source>
</evidence>
<protein>
    <recommendedName>
        <fullName evidence="9">Protein zwilch</fullName>
    </recommendedName>
</protein>
<sequence length="615" mass="69140">MCFTDDNMENFCNVIKFLNENGKAEWNGCILSKTLDVSQTDSKSNNDPLVHLIKDLTSKVTEESLPDITTYMYAESSCSKNMSNGFSDYLNVTDQPNDDTCNDSLSLKTANGLSIDNLVPFSVAQNFISHFSYCLANGNNSLKKFLPILALCDGQTNNRGIYFLLVQNDASDGGNACRIVTNAISCHGPYSAKTWDDRNGKSPSKSSNRFLHESSTMTDMYAEFDLFGSCSSLVKDEGENTAQSSIHVKCSEVRKILSLDPSTITSIDVILKPVPGGIQSPAFCYYKNLAVIQGLLGAFGPDKEVQWTETTELLEQEDMLKKLNEVVDSFGNINMVSSMDQNEQETDEDGYITTPRTELDFTERIWEVLKLVGSKQDLIKGIQFVFEQLELGRGIQFWLHEENQTYLAKLIRSSYEGEISAPTLQGDLPVRILAEIGIDKLQRDYTEFFFQNSISSSGRLDQVMSQSNPDHNESQKLLEKFEGLRKLHHIVELAIYCRQYLKLSSGKVLKVVRSASQGYLCEKFDASKTFTFSVSYSEVRDFLETVEPSVWKVKSKMPINKPGMNVCSLCWSRDFPFDKLLSDVTLHDVSLSDDTLDTEHRSFYYVTAKSRSVHA</sequence>
<evidence type="ECO:0000256" key="5">
    <source>
        <dbReference type="ARBA" id="ARBA00022776"/>
    </source>
</evidence>
<keyword evidence="8 9" id="KW-0137">Centromere</keyword>
<dbReference type="Gene3D" id="1.10.287.1880">
    <property type="match status" value="1"/>
</dbReference>
<proteinExistence type="evidence at transcript level"/>
<name>A0A6F9DYI7_9ASCI</name>
<gene>
    <name evidence="10" type="primary">Zwilch</name>
</gene>
<dbReference type="PANTHER" id="PTHR15995:SF1">
    <property type="entry name" value="PROTEIN ZWILCH HOMOLOG"/>
    <property type="match status" value="1"/>
</dbReference>
<dbReference type="GO" id="GO:0034501">
    <property type="term" value="P:protein localization to kinetochore"/>
    <property type="evidence" value="ECO:0007669"/>
    <property type="project" value="UniProtKB-UniRule"/>
</dbReference>
<dbReference type="Pfam" id="PF09817">
    <property type="entry name" value="Zwilch"/>
    <property type="match status" value="1"/>
</dbReference>
<dbReference type="AlphaFoldDB" id="A0A6F9DYI7"/>
<keyword evidence="4 9" id="KW-0132">Cell division</keyword>
<comment type="subcellular location">
    <subcellularLocation>
        <location evidence="1 9">Chromosome</location>
        <location evidence="1 9">Centromere</location>
        <location evidence="1 9">Kinetochore</location>
    </subcellularLocation>
</comment>
<organism evidence="10">
    <name type="scientific">Phallusia mammillata</name>
    <dbReference type="NCBI Taxonomy" id="59560"/>
    <lineage>
        <taxon>Eukaryota</taxon>
        <taxon>Metazoa</taxon>
        <taxon>Chordata</taxon>
        <taxon>Tunicata</taxon>
        <taxon>Ascidiacea</taxon>
        <taxon>Phlebobranchia</taxon>
        <taxon>Ascidiidae</taxon>
        <taxon>Phallusia</taxon>
    </lineage>
</organism>
<evidence type="ECO:0000256" key="2">
    <source>
        <dbReference type="ARBA" id="ARBA00009062"/>
    </source>
</evidence>
<dbReference type="InterPro" id="IPR018630">
    <property type="entry name" value="Zwilch"/>
</dbReference>
<comment type="function">
    <text evidence="9">Essential component of the mitotic checkpoint, which prevents cells from prematurely exiting mitosis. Required for the assembly of the dynein-dynactin and MAD1-MAD2 complexes onto kinetochores. Its function related to the spindle assembly machinery is proposed to depend on its association in the mitotic RZZ complex.</text>
</comment>
<dbReference type="EMBL" id="LR792208">
    <property type="protein sequence ID" value="CAB3268070.1"/>
    <property type="molecule type" value="mRNA"/>
</dbReference>
<evidence type="ECO:0000256" key="8">
    <source>
        <dbReference type="ARBA" id="ARBA00023328"/>
    </source>
</evidence>
<dbReference type="PANTHER" id="PTHR15995">
    <property type="entry name" value="PROTEIN ZWILCH HOMOLOG"/>
    <property type="match status" value="1"/>
</dbReference>
<evidence type="ECO:0000256" key="9">
    <source>
        <dbReference type="RuleBase" id="RU369076"/>
    </source>
</evidence>